<evidence type="ECO:0000256" key="7">
    <source>
        <dbReference type="ARBA" id="ARBA00023040"/>
    </source>
</evidence>
<evidence type="ECO:0000256" key="6">
    <source>
        <dbReference type="ARBA" id="ARBA00022989"/>
    </source>
</evidence>
<evidence type="ECO:0000313" key="17">
    <source>
        <dbReference type="Proteomes" id="UP000261360"/>
    </source>
</evidence>
<feature type="transmembrane region" description="Helical" evidence="14">
    <location>
        <begin position="60"/>
        <end position="82"/>
    </location>
</feature>
<evidence type="ECO:0000256" key="11">
    <source>
        <dbReference type="ARBA" id="ARBA00023180"/>
    </source>
</evidence>
<sequence>MIANFTRMRSFFILGFPGLSPQHYGSVSALLFVIYLTIAIGNIFILAFVVYEKSLQKPTYLVFCHLALNDLTFGTVTLPKIISKYWFGDAITSFYGCFTQMFFVHYLGSVTSFILLVMALDRFIAICIPLRYPVLITNNKISVLCGFAWFIPLPLMVAVVLHVLTLLFCKSNVIAQCYCDHISITSQACGEDVKIVAVTSLCVAMFCLLLPLAFILFSYISIIVVILKMSNAAGRKKTLSTCTPQIFITCLFYLPRCFVYVANTVGFSFSLDVRILLILLYSLFPAAVNPIIYCFKTQEIKQMLMKRLRKTKIGIEIKFLKSVSSPN</sequence>
<dbReference type="GO" id="GO:0004930">
    <property type="term" value="F:G protein-coupled receptor activity"/>
    <property type="evidence" value="ECO:0007669"/>
    <property type="project" value="UniProtKB-KW"/>
</dbReference>
<dbReference type="GO" id="GO:0005886">
    <property type="term" value="C:plasma membrane"/>
    <property type="evidence" value="ECO:0007669"/>
    <property type="project" value="UniProtKB-SubCell"/>
</dbReference>
<evidence type="ECO:0000256" key="8">
    <source>
        <dbReference type="ARBA" id="ARBA00023136"/>
    </source>
</evidence>
<keyword evidence="10 13" id="KW-0675">Receptor</keyword>
<comment type="similarity">
    <text evidence="13">Belongs to the G-protein coupled receptor 1 family.</text>
</comment>
<keyword evidence="3 14" id="KW-0716">Sensory transduction</keyword>
<dbReference type="GeneTree" id="ENSGT00940000161369"/>
<evidence type="ECO:0000256" key="1">
    <source>
        <dbReference type="ARBA" id="ARBA00004651"/>
    </source>
</evidence>
<keyword evidence="4 13" id="KW-0812">Transmembrane</keyword>
<dbReference type="Pfam" id="PF13853">
    <property type="entry name" value="7tm_4"/>
    <property type="match status" value="1"/>
</dbReference>
<dbReference type="InterPro" id="IPR050402">
    <property type="entry name" value="OR51/52/56-like"/>
</dbReference>
<evidence type="ECO:0000259" key="15">
    <source>
        <dbReference type="PROSITE" id="PS50262"/>
    </source>
</evidence>
<dbReference type="PROSITE" id="PS50262">
    <property type="entry name" value="G_PROTEIN_RECEP_F1_2"/>
    <property type="match status" value="1"/>
</dbReference>
<evidence type="ECO:0000256" key="10">
    <source>
        <dbReference type="ARBA" id="ARBA00023170"/>
    </source>
</evidence>
<keyword evidence="11" id="KW-0325">Glycoprotein</keyword>
<accession>A0A3B4WNB4</accession>
<feature type="transmembrane region" description="Helical" evidence="14">
    <location>
        <begin position="141"/>
        <end position="164"/>
    </location>
</feature>
<feature type="transmembrane region" description="Helical" evidence="14">
    <location>
        <begin position="102"/>
        <end position="120"/>
    </location>
</feature>
<evidence type="ECO:0000256" key="14">
    <source>
        <dbReference type="RuleBase" id="RU363047"/>
    </source>
</evidence>
<evidence type="ECO:0000256" key="9">
    <source>
        <dbReference type="ARBA" id="ARBA00023157"/>
    </source>
</evidence>
<keyword evidence="2 14" id="KW-1003">Cell membrane</keyword>
<dbReference type="GO" id="GO:0004984">
    <property type="term" value="F:olfactory receptor activity"/>
    <property type="evidence" value="ECO:0007669"/>
    <property type="project" value="InterPro"/>
</dbReference>
<keyword evidence="12 13" id="KW-0807">Transducer</keyword>
<keyword evidence="9" id="KW-1015">Disulfide bond</keyword>
<dbReference type="Gene3D" id="1.20.1070.10">
    <property type="entry name" value="Rhodopsin 7-helix transmembrane proteins"/>
    <property type="match status" value="1"/>
</dbReference>
<keyword evidence="17" id="KW-1185">Reference proteome</keyword>
<dbReference type="Proteomes" id="UP000261360">
    <property type="component" value="Unplaced"/>
</dbReference>
<dbReference type="InterPro" id="IPR000725">
    <property type="entry name" value="Olfact_rcpt"/>
</dbReference>
<feature type="transmembrane region" description="Helical" evidence="14">
    <location>
        <begin position="275"/>
        <end position="295"/>
    </location>
</feature>
<name>A0A3B4WNB4_SERLL</name>
<dbReference type="Ensembl" id="ENSSLDT00000006085.1">
    <property type="protein sequence ID" value="ENSSLDP00000005886.1"/>
    <property type="gene ID" value="ENSSLDG00000004699.1"/>
</dbReference>
<feature type="domain" description="G-protein coupled receptors family 1 profile" evidence="15">
    <location>
        <begin position="41"/>
        <end position="293"/>
    </location>
</feature>
<dbReference type="PRINTS" id="PR00245">
    <property type="entry name" value="OLFACTORYR"/>
</dbReference>
<feature type="transmembrane region" description="Helical" evidence="14">
    <location>
        <begin position="29"/>
        <end position="51"/>
    </location>
</feature>
<dbReference type="InterPro" id="IPR017452">
    <property type="entry name" value="GPCR_Rhodpsn_7TM"/>
</dbReference>
<dbReference type="PROSITE" id="PS00237">
    <property type="entry name" value="G_PROTEIN_RECEP_F1_1"/>
    <property type="match status" value="1"/>
</dbReference>
<evidence type="ECO:0000256" key="13">
    <source>
        <dbReference type="RuleBase" id="RU000688"/>
    </source>
</evidence>
<dbReference type="PANTHER" id="PTHR26450:SF417">
    <property type="entry name" value="ODORANT RECEPTOR-RELATED"/>
    <property type="match status" value="1"/>
</dbReference>
<reference evidence="16" key="1">
    <citation type="submission" date="2025-08" db="UniProtKB">
        <authorList>
            <consortium name="Ensembl"/>
        </authorList>
    </citation>
    <scope>IDENTIFICATION</scope>
</reference>
<keyword evidence="7 13" id="KW-0297">G-protein coupled receptor</keyword>
<keyword evidence="8 14" id="KW-0472">Membrane</keyword>
<proteinExistence type="inferred from homology"/>
<dbReference type="PRINTS" id="PR00237">
    <property type="entry name" value="GPCRRHODOPSN"/>
</dbReference>
<dbReference type="AlphaFoldDB" id="A0A3B4WNB4"/>
<feature type="transmembrane region" description="Helical" evidence="14">
    <location>
        <begin position="195"/>
        <end position="226"/>
    </location>
</feature>
<keyword evidence="5 14" id="KW-0552">Olfaction</keyword>
<evidence type="ECO:0000256" key="2">
    <source>
        <dbReference type="ARBA" id="ARBA00022475"/>
    </source>
</evidence>
<evidence type="ECO:0000313" key="16">
    <source>
        <dbReference type="Ensembl" id="ENSSLDP00000005886.1"/>
    </source>
</evidence>
<comment type="subcellular location">
    <subcellularLocation>
        <location evidence="1 14">Cell membrane</location>
        <topology evidence="1 14">Multi-pass membrane protein</topology>
    </subcellularLocation>
</comment>
<keyword evidence="6 14" id="KW-1133">Transmembrane helix</keyword>
<reference evidence="16" key="2">
    <citation type="submission" date="2025-09" db="UniProtKB">
        <authorList>
            <consortium name="Ensembl"/>
        </authorList>
    </citation>
    <scope>IDENTIFICATION</scope>
</reference>
<dbReference type="PANTHER" id="PTHR26450">
    <property type="entry name" value="OLFACTORY RECEPTOR 56B1-RELATED"/>
    <property type="match status" value="1"/>
</dbReference>
<evidence type="ECO:0000256" key="4">
    <source>
        <dbReference type="ARBA" id="ARBA00022692"/>
    </source>
</evidence>
<evidence type="ECO:0000256" key="5">
    <source>
        <dbReference type="ARBA" id="ARBA00022725"/>
    </source>
</evidence>
<protein>
    <recommendedName>
        <fullName evidence="14">Olfactory receptor</fullName>
    </recommendedName>
</protein>
<organism evidence="16 17">
    <name type="scientific">Seriola lalandi dorsalis</name>
    <dbReference type="NCBI Taxonomy" id="1841481"/>
    <lineage>
        <taxon>Eukaryota</taxon>
        <taxon>Metazoa</taxon>
        <taxon>Chordata</taxon>
        <taxon>Craniata</taxon>
        <taxon>Vertebrata</taxon>
        <taxon>Euteleostomi</taxon>
        <taxon>Actinopterygii</taxon>
        <taxon>Neopterygii</taxon>
        <taxon>Teleostei</taxon>
        <taxon>Neoteleostei</taxon>
        <taxon>Acanthomorphata</taxon>
        <taxon>Carangaria</taxon>
        <taxon>Carangiformes</taxon>
        <taxon>Carangidae</taxon>
        <taxon>Seriola</taxon>
    </lineage>
</organism>
<evidence type="ECO:0000256" key="12">
    <source>
        <dbReference type="ARBA" id="ARBA00023224"/>
    </source>
</evidence>
<dbReference type="InterPro" id="IPR000276">
    <property type="entry name" value="GPCR_Rhodpsn"/>
</dbReference>
<evidence type="ECO:0000256" key="3">
    <source>
        <dbReference type="ARBA" id="ARBA00022606"/>
    </source>
</evidence>
<dbReference type="SUPFAM" id="SSF81321">
    <property type="entry name" value="Family A G protein-coupled receptor-like"/>
    <property type="match status" value="1"/>
</dbReference>
<feature type="transmembrane region" description="Helical" evidence="14">
    <location>
        <begin position="246"/>
        <end position="269"/>
    </location>
</feature>
<dbReference type="FunFam" id="1.20.1070.10:FF:000024">
    <property type="entry name" value="Olfactory receptor"/>
    <property type="match status" value="1"/>
</dbReference>